<feature type="compositionally biased region" description="Polar residues" evidence="1">
    <location>
        <begin position="192"/>
        <end position="208"/>
    </location>
</feature>
<keyword evidence="3" id="KW-1185">Reference proteome</keyword>
<evidence type="ECO:0000313" key="2">
    <source>
        <dbReference type="EMBL" id="OMO51620.1"/>
    </source>
</evidence>
<comment type="caution">
    <text evidence="2">The sequence shown here is derived from an EMBL/GenBank/DDBJ whole genome shotgun (WGS) entry which is preliminary data.</text>
</comment>
<accession>A0A1R3G0T3</accession>
<dbReference type="Proteomes" id="UP000188268">
    <property type="component" value="Unassembled WGS sequence"/>
</dbReference>
<reference evidence="2 3" key="1">
    <citation type="submission" date="2013-09" db="EMBL/GenBank/DDBJ databases">
        <title>Corchorus capsularis genome sequencing.</title>
        <authorList>
            <person name="Alam M."/>
            <person name="Haque M.S."/>
            <person name="Islam M.S."/>
            <person name="Emdad E.M."/>
            <person name="Islam M.M."/>
            <person name="Ahmed B."/>
            <person name="Halim A."/>
            <person name="Hossen Q.M.M."/>
            <person name="Hossain M.Z."/>
            <person name="Ahmed R."/>
            <person name="Khan M.M."/>
            <person name="Islam R."/>
            <person name="Rashid M.M."/>
            <person name="Khan S.A."/>
            <person name="Rahman M.S."/>
            <person name="Alam M."/>
        </authorList>
    </citation>
    <scope>NUCLEOTIDE SEQUENCE [LARGE SCALE GENOMIC DNA]</scope>
    <source>
        <strain evidence="3">cv. CVL-1</strain>
        <tissue evidence="2">Whole seedling</tissue>
    </source>
</reference>
<gene>
    <name evidence="2" type="ORF">CCACVL1_29681</name>
</gene>
<feature type="region of interest" description="Disordered" evidence="1">
    <location>
        <begin position="138"/>
        <end position="208"/>
    </location>
</feature>
<feature type="region of interest" description="Disordered" evidence="1">
    <location>
        <begin position="1"/>
        <end position="38"/>
    </location>
</feature>
<dbReference type="Gramene" id="OMO51620">
    <property type="protein sequence ID" value="OMO51620"/>
    <property type="gene ID" value="CCACVL1_29681"/>
</dbReference>
<organism evidence="2 3">
    <name type="scientific">Corchorus capsularis</name>
    <name type="common">Jute</name>
    <dbReference type="NCBI Taxonomy" id="210143"/>
    <lineage>
        <taxon>Eukaryota</taxon>
        <taxon>Viridiplantae</taxon>
        <taxon>Streptophyta</taxon>
        <taxon>Embryophyta</taxon>
        <taxon>Tracheophyta</taxon>
        <taxon>Spermatophyta</taxon>
        <taxon>Magnoliopsida</taxon>
        <taxon>eudicotyledons</taxon>
        <taxon>Gunneridae</taxon>
        <taxon>Pentapetalae</taxon>
        <taxon>rosids</taxon>
        <taxon>malvids</taxon>
        <taxon>Malvales</taxon>
        <taxon>Malvaceae</taxon>
        <taxon>Grewioideae</taxon>
        <taxon>Apeibeae</taxon>
        <taxon>Corchorus</taxon>
    </lineage>
</organism>
<evidence type="ECO:0000256" key="1">
    <source>
        <dbReference type="SAM" id="MobiDB-lite"/>
    </source>
</evidence>
<dbReference type="OrthoDB" id="1162081at2759"/>
<sequence>MAFGKRNSQANFSPIENLEDDDTMVPEYENYSNSDDDSIEDLEALDTNTKATGQIVRESNVTNQSNKPLLDEVIMRGVPENSKLTDRGPKAKGLIADAFHNMDRHQVDKEIVTALCANEDALIDDSHVRLEEMRWPSLDDDGEETFGHEDMQQEEDTLNARIGSDSGNKKRMSSSASGSGTSSSQPRKRKQSNISTFMRQGSSSSKRI</sequence>
<dbReference type="EMBL" id="AWWV01015752">
    <property type="protein sequence ID" value="OMO51620.1"/>
    <property type="molecule type" value="Genomic_DNA"/>
</dbReference>
<protein>
    <submittedName>
        <fullName evidence="2">Uncharacterized protein</fullName>
    </submittedName>
</protein>
<evidence type="ECO:0000313" key="3">
    <source>
        <dbReference type="Proteomes" id="UP000188268"/>
    </source>
</evidence>
<feature type="compositionally biased region" description="Low complexity" evidence="1">
    <location>
        <begin position="173"/>
        <end position="184"/>
    </location>
</feature>
<name>A0A1R3G0T3_COCAP</name>
<feature type="compositionally biased region" description="Polar residues" evidence="1">
    <location>
        <begin position="1"/>
        <end position="14"/>
    </location>
</feature>
<dbReference type="AlphaFoldDB" id="A0A1R3G0T3"/>
<proteinExistence type="predicted"/>